<evidence type="ECO:0000256" key="1">
    <source>
        <dbReference type="SAM" id="MobiDB-lite"/>
    </source>
</evidence>
<organism evidence="2 3">
    <name type="scientific">Cylindrotheca closterium</name>
    <dbReference type="NCBI Taxonomy" id="2856"/>
    <lineage>
        <taxon>Eukaryota</taxon>
        <taxon>Sar</taxon>
        <taxon>Stramenopiles</taxon>
        <taxon>Ochrophyta</taxon>
        <taxon>Bacillariophyta</taxon>
        <taxon>Bacillariophyceae</taxon>
        <taxon>Bacillariophycidae</taxon>
        <taxon>Bacillariales</taxon>
        <taxon>Bacillariaceae</taxon>
        <taxon>Cylindrotheca</taxon>
    </lineage>
</organism>
<evidence type="ECO:0000313" key="3">
    <source>
        <dbReference type="Proteomes" id="UP001295423"/>
    </source>
</evidence>
<comment type="caution">
    <text evidence="2">The sequence shown here is derived from an EMBL/GenBank/DDBJ whole genome shotgun (WGS) entry which is preliminary data.</text>
</comment>
<proteinExistence type="predicted"/>
<name>A0AAD2JPZ6_9STRA</name>
<accession>A0AAD2JPZ6</accession>
<dbReference type="Proteomes" id="UP001295423">
    <property type="component" value="Unassembled WGS sequence"/>
</dbReference>
<feature type="compositionally biased region" description="Basic and acidic residues" evidence="1">
    <location>
        <begin position="77"/>
        <end position="91"/>
    </location>
</feature>
<gene>
    <name evidence="2" type="ORF">CYCCA115_LOCUS23920</name>
</gene>
<keyword evidence="3" id="KW-1185">Reference proteome</keyword>
<reference evidence="2" key="1">
    <citation type="submission" date="2023-08" db="EMBL/GenBank/DDBJ databases">
        <authorList>
            <person name="Audoor S."/>
            <person name="Bilcke G."/>
        </authorList>
    </citation>
    <scope>NUCLEOTIDE SEQUENCE</scope>
</reference>
<sequence length="161" mass="18081">MSGTTTVLKEAPSCKFKNKCLRPKDKELVKCAQADCNKHFHTCCSEANKRSDGSVFWACTKTHYTALQNSKSSSRVPWDKDGADGPRDPPNSERILLDWLLTANNYYKYKGGTGNRGTSALDMCYFCRNSSALSHCCTSPLAIAFMSSSKIYFDDMRYLDR</sequence>
<dbReference type="EMBL" id="CAKOGP040002434">
    <property type="protein sequence ID" value="CAJ1969860.1"/>
    <property type="molecule type" value="Genomic_DNA"/>
</dbReference>
<feature type="region of interest" description="Disordered" evidence="1">
    <location>
        <begin position="69"/>
        <end position="91"/>
    </location>
</feature>
<protein>
    <submittedName>
        <fullName evidence="2">Uncharacterized protein</fullName>
    </submittedName>
</protein>
<evidence type="ECO:0000313" key="2">
    <source>
        <dbReference type="EMBL" id="CAJ1969860.1"/>
    </source>
</evidence>
<dbReference type="AlphaFoldDB" id="A0AAD2JPZ6"/>